<dbReference type="InterPro" id="IPR013655">
    <property type="entry name" value="PAS_fold_3"/>
</dbReference>
<comment type="catalytic activity">
    <reaction evidence="1">
        <text>ATP + protein L-histidine = ADP + protein N-phospho-L-histidine.</text>
        <dbReference type="EC" id="2.7.13.3"/>
    </reaction>
</comment>
<dbReference type="CDD" id="cd00130">
    <property type="entry name" value="PAS"/>
    <property type="match status" value="2"/>
</dbReference>
<dbReference type="Proteomes" id="UP000199496">
    <property type="component" value="Unassembled WGS sequence"/>
</dbReference>
<keyword evidence="5 12" id="KW-0597">Phosphoprotein</keyword>
<evidence type="ECO:0000256" key="8">
    <source>
        <dbReference type="ARBA" id="ARBA00022777"/>
    </source>
</evidence>
<evidence type="ECO:0000313" key="17">
    <source>
        <dbReference type="EMBL" id="SEQ40406.1"/>
    </source>
</evidence>
<keyword evidence="10" id="KW-0902">Two-component regulatory system</keyword>
<dbReference type="InterPro" id="IPR000700">
    <property type="entry name" value="PAS-assoc_C"/>
</dbReference>
<dbReference type="SMART" id="SM00388">
    <property type="entry name" value="HisKA"/>
    <property type="match status" value="1"/>
</dbReference>
<dbReference type="InterPro" id="IPR001610">
    <property type="entry name" value="PAC"/>
</dbReference>
<dbReference type="EC" id="2.7.13.3" evidence="3"/>
<dbReference type="Pfam" id="PF00512">
    <property type="entry name" value="HisKA"/>
    <property type="match status" value="1"/>
</dbReference>
<dbReference type="GO" id="GO:0005524">
    <property type="term" value="F:ATP binding"/>
    <property type="evidence" value="ECO:0007669"/>
    <property type="project" value="UniProtKB-KW"/>
</dbReference>
<dbReference type="InterPro" id="IPR013767">
    <property type="entry name" value="PAS_fold"/>
</dbReference>
<dbReference type="GO" id="GO:0006355">
    <property type="term" value="P:regulation of DNA-templated transcription"/>
    <property type="evidence" value="ECO:0007669"/>
    <property type="project" value="InterPro"/>
</dbReference>
<dbReference type="SMART" id="SM00091">
    <property type="entry name" value="PAS"/>
    <property type="match status" value="3"/>
</dbReference>
<gene>
    <name evidence="17" type="ORF">SAMN05421693_1294</name>
</gene>
<dbReference type="GO" id="GO:0009927">
    <property type="term" value="F:histidine phosphotransfer kinase activity"/>
    <property type="evidence" value="ECO:0007669"/>
    <property type="project" value="TreeGrafter"/>
</dbReference>
<dbReference type="PROSITE" id="PS50109">
    <property type="entry name" value="HIS_KIN"/>
    <property type="match status" value="1"/>
</dbReference>
<dbReference type="SUPFAM" id="SSF52172">
    <property type="entry name" value="CheY-like"/>
    <property type="match status" value="1"/>
</dbReference>
<dbReference type="Pfam" id="PF02518">
    <property type="entry name" value="HATPase_c"/>
    <property type="match status" value="1"/>
</dbReference>
<dbReference type="PROSITE" id="PS50113">
    <property type="entry name" value="PAC"/>
    <property type="match status" value="1"/>
</dbReference>
<feature type="domain" description="Histidine kinase" evidence="14">
    <location>
        <begin position="650"/>
        <end position="867"/>
    </location>
</feature>
<dbReference type="SUPFAM" id="SSF55781">
    <property type="entry name" value="GAF domain-like"/>
    <property type="match status" value="1"/>
</dbReference>
<evidence type="ECO:0000256" key="13">
    <source>
        <dbReference type="SAM" id="Coils"/>
    </source>
</evidence>
<evidence type="ECO:0000259" key="16">
    <source>
        <dbReference type="PROSITE" id="PS50113"/>
    </source>
</evidence>
<dbReference type="GO" id="GO:0005886">
    <property type="term" value="C:plasma membrane"/>
    <property type="evidence" value="ECO:0007669"/>
    <property type="project" value="UniProtKB-SubCell"/>
</dbReference>
<keyword evidence="4" id="KW-1003">Cell membrane</keyword>
<dbReference type="PANTHER" id="PTHR43047:SF72">
    <property type="entry name" value="OSMOSENSING HISTIDINE PROTEIN KINASE SLN1"/>
    <property type="match status" value="1"/>
</dbReference>
<name>A0A1H9FR94_9GAMM</name>
<dbReference type="InterPro" id="IPR005467">
    <property type="entry name" value="His_kinase_dom"/>
</dbReference>
<reference evidence="17 18" key="1">
    <citation type="submission" date="2016-10" db="EMBL/GenBank/DDBJ databases">
        <authorList>
            <person name="de Groot N.N."/>
        </authorList>
    </citation>
    <scope>NUCLEOTIDE SEQUENCE [LARGE SCALE GENOMIC DNA]</scope>
    <source>
        <strain evidence="17 18">B7-7</strain>
    </source>
</reference>
<keyword evidence="8" id="KW-0418">Kinase</keyword>
<dbReference type="Pfam" id="PF00072">
    <property type="entry name" value="Response_reg"/>
    <property type="match status" value="1"/>
</dbReference>
<evidence type="ECO:0000256" key="6">
    <source>
        <dbReference type="ARBA" id="ARBA00022679"/>
    </source>
</evidence>
<dbReference type="InterPro" id="IPR003661">
    <property type="entry name" value="HisK_dim/P_dom"/>
</dbReference>
<dbReference type="Pfam" id="PF00989">
    <property type="entry name" value="PAS"/>
    <property type="match status" value="1"/>
</dbReference>
<proteinExistence type="predicted"/>
<dbReference type="PRINTS" id="PR00344">
    <property type="entry name" value="BCTRLSENSOR"/>
</dbReference>
<dbReference type="Pfam" id="PF08447">
    <property type="entry name" value="PAS_3"/>
    <property type="match status" value="1"/>
</dbReference>
<dbReference type="EMBL" id="FOFO01000029">
    <property type="protein sequence ID" value="SEQ40406.1"/>
    <property type="molecule type" value="Genomic_DNA"/>
</dbReference>
<keyword evidence="9" id="KW-0067">ATP-binding</keyword>
<accession>A0A1H9FR94</accession>
<dbReference type="CDD" id="cd16922">
    <property type="entry name" value="HATPase_EvgS-ArcB-TorS-like"/>
    <property type="match status" value="1"/>
</dbReference>
<dbReference type="InterPro" id="IPR003594">
    <property type="entry name" value="HATPase_dom"/>
</dbReference>
<feature type="coiled-coil region" evidence="13">
    <location>
        <begin position="22"/>
        <end position="56"/>
    </location>
</feature>
<keyword evidence="7" id="KW-0547">Nucleotide-binding</keyword>
<dbReference type="PROSITE" id="PS50110">
    <property type="entry name" value="RESPONSE_REGULATORY"/>
    <property type="match status" value="1"/>
</dbReference>
<dbReference type="OrthoDB" id="5555106at2"/>
<dbReference type="Gene3D" id="1.10.287.130">
    <property type="match status" value="1"/>
</dbReference>
<dbReference type="NCBIfam" id="TIGR00229">
    <property type="entry name" value="sensory_box"/>
    <property type="match status" value="2"/>
</dbReference>
<evidence type="ECO:0000259" key="14">
    <source>
        <dbReference type="PROSITE" id="PS50109"/>
    </source>
</evidence>
<feature type="domain" description="Response regulatory" evidence="15">
    <location>
        <begin position="893"/>
        <end position="1010"/>
    </location>
</feature>
<dbReference type="InterPro" id="IPR036097">
    <property type="entry name" value="HisK_dim/P_sf"/>
</dbReference>
<organism evidence="17 18">
    <name type="scientific">Ectothiorhodospira magna</name>
    <dbReference type="NCBI Taxonomy" id="867345"/>
    <lineage>
        <taxon>Bacteria</taxon>
        <taxon>Pseudomonadati</taxon>
        <taxon>Pseudomonadota</taxon>
        <taxon>Gammaproteobacteria</taxon>
        <taxon>Chromatiales</taxon>
        <taxon>Ectothiorhodospiraceae</taxon>
        <taxon>Ectothiorhodospira</taxon>
    </lineage>
</organism>
<protein>
    <recommendedName>
        <fullName evidence="3">histidine kinase</fullName>
        <ecNumber evidence="3">2.7.13.3</ecNumber>
    </recommendedName>
</protein>
<dbReference type="SUPFAM" id="SSF55874">
    <property type="entry name" value="ATPase domain of HSP90 chaperone/DNA topoisomerase II/histidine kinase"/>
    <property type="match status" value="1"/>
</dbReference>
<dbReference type="STRING" id="867345.SAMN05421693_1294"/>
<dbReference type="InterPro" id="IPR001789">
    <property type="entry name" value="Sig_transdc_resp-reg_receiver"/>
</dbReference>
<feature type="modified residue" description="4-aspartylphosphate" evidence="12">
    <location>
        <position position="943"/>
    </location>
</feature>
<dbReference type="Gene3D" id="3.30.450.40">
    <property type="match status" value="1"/>
</dbReference>
<dbReference type="FunFam" id="3.30.565.10:FF:000023">
    <property type="entry name" value="PAS domain-containing sensor histidine kinase"/>
    <property type="match status" value="1"/>
</dbReference>
<evidence type="ECO:0000256" key="9">
    <source>
        <dbReference type="ARBA" id="ARBA00022840"/>
    </source>
</evidence>
<comment type="subcellular location">
    <subcellularLocation>
        <location evidence="2">Cell membrane</location>
    </subcellularLocation>
</comment>
<dbReference type="Gene3D" id="3.30.450.20">
    <property type="entry name" value="PAS domain"/>
    <property type="match status" value="3"/>
</dbReference>
<dbReference type="CDD" id="cd00082">
    <property type="entry name" value="HisKA"/>
    <property type="match status" value="1"/>
</dbReference>
<dbReference type="SUPFAM" id="SSF47384">
    <property type="entry name" value="Homodimeric domain of signal transducing histidine kinase"/>
    <property type="match status" value="1"/>
</dbReference>
<dbReference type="InterPro" id="IPR004358">
    <property type="entry name" value="Sig_transdc_His_kin-like_C"/>
</dbReference>
<evidence type="ECO:0000256" key="4">
    <source>
        <dbReference type="ARBA" id="ARBA00022475"/>
    </source>
</evidence>
<dbReference type="AlphaFoldDB" id="A0A1H9FR94"/>
<dbReference type="SMART" id="SM00086">
    <property type="entry name" value="PAC"/>
    <property type="match status" value="2"/>
</dbReference>
<dbReference type="SUPFAM" id="SSF55785">
    <property type="entry name" value="PYP-like sensor domain (PAS domain)"/>
    <property type="match status" value="3"/>
</dbReference>
<keyword evidence="13" id="KW-0175">Coiled coil</keyword>
<dbReference type="InterPro" id="IPR036890">
    <property type="entry name" value="HATPase_C_sf"/>
</dbReference>
<dbReference type="PANTHER" id="PTHR43047">
    <property type="entry name" value="TWO-COMPONENT HISTIDINE PROTEIN KINASE"/>
    <property type="match status" value="1"/>
</dbReference>
<feature type="domain" description="PAC" evidence="16">
    <location>
        <begin position="265"/>
        <end position="317"/>
    </location>
</feature>
<dbReference type="Gene3D" id="3.40.50.2300">
    <property type="match status" value="1"/>
</dbReference>
<dbReference type="SMART" id="SM00387">
    <property type="entry name" value="HATPase_c"/>
    <property type="match status" value="1"/>
</dbReference>
<dbReference type="InterPro" id="IPR003018">
    <property type="entry name" value="GAF"/>
</dbReference>
<dbReference type="InterPro" id="IPR000014">
    <property type="entry name" value="PAS"/>
</dbReference>
<dbReference type="Gene3D" id="3.30.565.10">
    <property type="entry name" value="Histidine kinase-like ATPase, C-terminal domain"/>
    <property type="match status" value="1"/>
</dbReference>
<dbReference type="Pfam" id="PF08448">
    <property type="entry name" value="PAS_4"/>
    <property type="match status" value="1"/>
</dbReference>
<keyword evidence="6" id="KW-0808">Transferase</keyword>
<evidence type="ECO:0000256" key="11">
    <source>
        <dbReference type="ARBA" id="ARBA00023136"/>
    </source>
</evidence>
<evidence type="ECO:0000313" key="18">
    <source>
        <dbReference type="Proteomes" id="UP000199496"/>
    </source>
</evidence>
<evidence type="ECO:0000259" key="15">
    <source>
        <dbReference type="PROSITE" id="PS50110"/>
    </source>
</evidence>
<evidence type="ECO:0000256" key="12">
    <source>
        <dbReference type="PROSITE-ProRule" id="PRU00169"/>
    </source>
</evidence>
<dbReference type="SMART" id="SM00448">
    <property type="entry name" value="REC"/>
    <property type="match status" value="1"/>
</dbReference>
<sequence>MPEETPPQPIAYLVDAIQEGDIEQVQHLMAEAQQELEQQNRELREAQVINQRLLDTYSAFFGALPMAALVVDRHGLIIETNQMAEACFGLQMQPCRHYLLRRLVHPAAEIRLNQALLQAEHQGHAHIYQIQLRSARHEDAYFPAELHIARLPGRENRPCEFSCAVVDLTERMRHEAALQTAHEQLKERETCYRIAADYSPDWDYWYGTDGQYVYVSPGCKEISGYPPQAFKEDPELMLRLLIPEDRDRWQHHLNDIDQGCAATHVTMVFTLRRPDGQLRHIEHQCQAIVDERGVYLGRRGVNRDITARKQAQDQLAQVTRLYRTRTEVNQAITRLEDDTPLLHTTARIAVEQGGFRACLFIDPPAPGKTPKIRVHHGLAPNPRAAIPLDTLWETLRERPWTVIHGHPLIQEDCAAPSVPRAWRHWSAQEGITSAGHFPLFVGDELMAMVSFLATDPHHFTPQVVDLLKGVMADLSNALHHMGRERQRKAREAEFQRQQTEARTFTQAIIDSLQANICVLDSTGTIIAVNRSWIHFAHADKAPKERVSQGMNYLEICDRAAAQGHVEAQRIAAGMRRVMSGALNLYEDEYHLDSATYMIRVTPLTHDTGQQRRLVISHLDITELKRNEIALRDAKEEAERASQAKSEFLSSMSHELRTPMNAVLGFAQLLEIDPALTQEQQEQVQEILRGGRHLLGLINQVLDLAAVESGRIELSLENVPLEAIMDECITLVRPLARERQIQIQQDCPPDCVALADPLRLKQIVINLLSNGIKYNRSQGLLEIRATVSPNGHQVMVTVKDTGQGIAPERMKELFQPFNRLDANPLETEGTGIGLAISRRLVETMDGTIEVKSEPGQGSTFMVHLPRGTILPDDEASGPATASDSQDPLTQAAHTILHIDDNPANIRLVAQMLRHHGQLQLLNSPNPRLGLELASAHQPDLILLDINMPELDGYQVLRQLRANPHTTRIPVIAVTAFATERDMARGRAAGFDAYLTKPLDIPLFLQTVDVLLDDQVDHRPAPQSEDTPRR</sequence>
<evidence type="ECO:0000256" key="3">
    <source>
        <dbReference type="ARBA" id="ARBA00012438"/>
    </source>
</evidence>
<dbReference type="InterPro" id="IPR013656">
    <property type="entry name" value="PAS_4"/>
</dbReference>
<evidence type="ECO:0000256" key="2">
    <source>
        <dbReference type="ARBA" id="ARBA00004236"/>
    </source>
</evidence>
<dbReference type="Pfam" id="PF13185">
    <property type="entry name" value="GAF_2"/>
    <property type="match status" value="1"/>
</dbReference>
<evidence type="ECO:0000256" key="10">
    <source>
        <dbReference type="ARBA" id="ARBA00023012"/>
    </source>
</evidence>
<keyword evidence="11" id="KW-0472">Membrane</keyword>
<evidence type="ECO:0000256" key="5">
    <source>
        <dbReference type="ARBA" id="ARBA00022553"/>
    </source>
</evidence>
<dbReference type="RefSeq" id="WP_090208874.1">
    <property type="nucleotide sequence ID" value="NZ_FOFO01000029.1"/>
</dbReference>
<dbReference type="GO" id="GO:0000155">
    <property type="term" value="F:phosphorelay sensor kinase activity"/>
    <property type="evidence" value="ECO:0007669"/>
    <property type="project" value="InterPro"/>
</dbReference>
<evidence type="ECO:0000256" key="1">
    <source>
        <dbReference type="ARBA" id="ARBA00000085"/>
    </source>
</evidence>
<dbReference type="InterPro" id="IPR035965">
    <property type="entry name" value="PAS-like_dom_sf"/>
</dbReference>
<evidence type="ECO:0000256" key="7">
    <source>
        <dbReference type="ARBA" id="ARBA00022741"/>
    </source>
</evidence>
<feature type="coiled-coil region" evidence="13">
    <location>
        <begin position="620"/>
        <end position="650"/>
    </location>
</feature>
<keyword evidence="18" id="KW-1185">Reference proteome</keyword>
<dbReference type="InterPro" id="IPR029016">
    <property type="entry name" value="GAF-like_dom_sf"/>
</dbReference>
<dbReference type="InterPro" id="IPR011006">
    <property type="entry name" value="CheY-like_superfamily"/>
</dbReference>